<dbReference type="SUPFAM" id="SSF46626">
    <property type="entry name" value="Cytochrome c"/>
    <property type="match status" value="2"/>
</dbReference>
<reference evidence="9" key="1">
    <citation type="submission" date="2017-08" db="EMBL/GenBank/DDBJ databases">
        <authorList>
            <person name="Imhoff J.F."/>
            <person name="Rahn T."/>
            <person name="Kuenzel S."/>
            <person name="Neulinger S.C."/>
        </authorList>
    </citation>
    <scope>NUCLEOTIDE SEQUENCE</scope>
    <source>
        <strain evidence="9">DSM 9154</strain>
    </source>
</reference>
<dbReference type="Proteomes" id="UP000778970">
    <property type="component" value="Unassembled WGS sequence"/>
</dbReference>
<sequence>MSLELNKIAAAVLTGGVVAMASGFVADLLVSPHAPEEPVYTVATKEGSGGGSGGSGGSGGEEQAPDLATLLANASASEGESGVRACQACHSFEEGGANKVGPHLFNVVGREIASVDGFGYSSALKGKEGEWTYKKLDAWLENPSGWASGTSMSYPGIKDAEKRADVILYLREQSNNPPPLPEPEQQSADASGSDEGANGEQASDSSGDTQSGDSGSGDSGAGETQSAKADASGGGSGGGSELEQQIASADPSAGKSAVAVCSACHSFEKGGPNKVGPNLYNVLNHKIASHDGFNYSDALKSKEGEWNLEKMDAWLENPNEFASGNRMTYPGVKDAQKRHNIIAYMLQQSENAGGN</sequence>
<evidence type="ECO:0000256" key="3">
    <source>
        <dbReference type="ARBA" id="ARBA00022723"/>
    </source>
</evidence>
<evidence type="ECO:0000256" key="4">
    <source>
        <dbReference type="ARBA" id="ARBA00022982"/>
    </source>
</evidence>
<feature type="region of interest" description="Disordered" evidence="7">
    <location>
        <begin position="173"/>
        <end position="250"/>
    </location>
</feature>
<organism evidence="9 10">
    <name type="scientific">Rhodovibrio salinarum</name>
    <dbReference type="NCBI Taxonomy" id="1087"/>
    <lineage>
        <taxon>Bacteria</taxon>
        <taxon>Pseudomonadati</taxon>
        <taxon>Pseudomonadota</taxon>
        <taxon>Alphaproteobacteria</taxon>
        <taxon>Rhodospirillales</taxon>
        <taxon>Rhodovibrionaceae</taxon>
        <taxon>Rhodovibrio</taxon>
    </lineage>
</organism>
<gene>
    <name evidence="9" type="ORF">CKO21_01610</name>
</gene>
<keyword evidence="1" id="KW-0813">Transport</keyword>
<keyword evidence="2 6" id="KW-0349">Heme</keyword>
<keyword evidence="3 6" id="KW-0479">Metal-binding</keyword>
<dbReference type="InterPro" id="IPR002327">
    <property type="entry name" value="Cyt_c_1A/1B"/>
</dbReference>
<evidence type="ECO:0000313" key="9">
    <source>
        <dbReference type="EMBL" id="MBK1695944.1"/>
    </source>
</evidence>
<dbReference type="PROSITE" id="PS51007">
    <property type="entry name" value="CYTC"/>
    <property type="match status" value="2"/>
</dbReference>
<comment type="caution">
    <text evidence="9">The sequence shown here is derived from an EMBL/GenBank/DDBJ whole genome shotgun (WGS) entry which is preliminary data.</text>
</comment>
<evidence type="ECO:0000256" key="5">
    <source>
        <dbReference type="ARBA" id="ARBA00023004"/>
    </source>
</evidence>
<evidence type="ECO:0000256" key="1">
    <source>
        <dbReference type="ARBA" id="ARBA00022448"/>
    </source>
</evidence>
<dbReference type="EMBL" id="NRRE01000008">
    <property type="protein sequence ID" value="MBK1695944.1"/>
    <property type="molecule type" value="Genomic_DNA"/>
</dbReference>
<proteinExistence type="predicted"/>
<evidence type="ECO:0000256" key="2">
    <source>
        <dbReference type="ARBA" id="ARBA00022617"/>
    </source>
</evidence>
<evidence type="ECO:0000259" key="8">
    <source>
        <dbReference type="PROSITE" id="PS51007"/>
    </source>
</evidence>
<dbReference type="GO" id="GO:0009055">
    <property type="term" value="F:electron transfer activity"/>
    <property type="evidence" value="ECO:0007669"/>
    <property type="project" value="InterPro"/>
</dbReference>
<dbReference type="InterPro" id="IPR036909">
    <property type="entry name" value="Cyt_c-like_dom_sf"/>
</dbReference>
<keyword evidence="4" id="KW-0249">Electron transport</keyword>
<evidence type="ECO:0000256" key="6">
    <source>
        <dbReference type="PROSITE-ProRule" id="PRU00433"/>
    </source>
</evidence>
<keyword evidence="5 6" id="KW-0408">Iron</keyword>
<dbReference type="GO" id="GO:0046872">
    <property type="term" value="F:metal ion binding"/>
    <property type="evidence" value="ECO:0007669"/>
    <property type="project" value="UniProtKB-KW"/>
</dbReference>
<evidence type="ECO:0000256" key="7">
    <source>
        <dbReference type="SAM" id="MobiDB-lite"/>
    </source>
</evidence>
<evidence type="ECO:0000313" key="10">
    <source>
        <dbReference type="Proteomes" id="UP000778970"/>
    </source>
</evidence>
<feature type="region of interest" description="Disordered" evidence="7">
    <location>
        <begin position="42"/>
        <end position="64"/>
    </location>
</feature>
<accession>A0A934QFH5</accession>
<dbReference type="RefSeq" id="WP_081728434.1">
    <property type="nucleotide sequence ID" value="NZ_NRRE01000008.1"/>
</dbReference>
<dbReference type="AlphaFoldDB" id="A0A934QFH5"/>
<feature type="compositionally biased region" description="Low complexity" evidence="7">
    <location>
        <begin position="201"/>
        <end position="213"/>
    </location>
</feature>
<keyword evidence="10" id="KW-1185">Reference proteome</keyword>
<feature type="domain" description="Cytochrome c" evidence="8">
    <location>
        <begin position="249"/>
        <end position="349"/>
    </location>
</feature>
<dbReference type="PANTHER" id="PTHR11961">
    <property type="entry name" value="CYTOCHROME C"/>
    <property type="match status" value="1"/>
</dbReference>
<dbReference type="PRINTS" id="PR00604">
    <property type="entry name" value="CYTCHRMECIAB"/>
</dbReference>
<name>A0A934QFH5_9PROT</name>
<feature type="domain" description="Cytochrome c" evidence="8">
    <location>
        <begin position="74"/>
        <end position="174"/>
    </location>
</feature>
<dbReference type="Gene3D" id="1.10.760.10">
    <property type="entry name" value="Cytochrome c-like domain"/>
    <property type="match status" value="2"/>
</dbReference>
<dbReference type="GO" id="GO:0020037">
    <property type="term" value="F:heme binding"/>
    <property type="evidence" value="ECO:0007669"/>
    <property type="project" value="InterPro"/>
</dbReference>
<dbReference type="InterPro" id="IPR009056">
    <property type="entry name" value="Cyt_c-like_dom"/>
</dbReference>
<reference evidence="9" key="2">
    <citation type="journal article" date="2020" name="Microorganisms">
        <title>Osmotic Adaptation and Compatible Solute Biosynthesis of Phototrophic Bacteria as Revealed from Genome Analyses.</title>
        <authorList>
            <person name="Imhoff J.F."/>
            <person name="Rahn T."/>
            <person name="Kunzel S."/>
            <person name="Keller A."/>
            <person name="Neulinger S.C."/>
        </authorList>
    </citation>
    <scope>NUCLEOTIDE SEQUENCE</scope>
    <source>
        <strain evidence="9">DSM 9154</strain>
    </source>
</reference>
<feature type="compositionally biased region" description="Gly residues" evidence="7">
    <location>
        <begin position="47"/>
        <end position="60"/>
    </location>
</feature>
<protein>
    <recommendedName>
        <fullName evidence="8">Cytochrome c domain-containing protein</fullName>
    </recommendedName>
</protein>